<evidence type="ECO:0000259" key="1">
    <source>
        <dbReference type="Pfam" id="PF09511"/>
    </source>
</evidence>
<reference evidence="2 3" key="1">
    <citation type="submission" date="2018-07" db="EMBL/GenBank/DDBJ databases">
        <title>Genome sequencing of Runella.</title>
        <authorList>
            <person name="Baek M.-G."/>
            <person name="Yi H."/>
        </authorList>
    </citation>
    <scope>NUCLEOTIDE SEQUENCE [LARGE SCALE GENOMIC DNA]</scope>
    <source>
        <strain evidence="2 3">HYN0085</strain>
    </source>
</reference>
<feature type="domain" description="T4 RNA ligase 1-like N-terminal" evidence="1">
    <location>
        <begin position="81"/>
        <end position="263"/>
    </location>
</feature>
<dbReference type="KEGG" id="run:DR864_12835"/>
<protein>
    <recommendedName>
        <fullName evidence="1">T4 RNA ligase 1-like N-terminal domain-containing protein</fullName>
    </recommendedName>
</protein>
<dbReference type="InterPro" id="IPR019039">
    <property type="entry name" value="T4-Rnl1-like_N"/>
</dbReference>
<evidence type="ECO:0000313" key="3">
    <source>
        <dbReference type="Proteomes" id="UP000251993"/>
    </source>
</evidence>
<dbReference type="Pfam" id="PF09511">
    <property type="entry name" value="RNA_lig_T4_1"/>
    <property type="match status" value="1"/>
</dbReference>
<dbReference type="OrthoDB" id="1310645at2"/>
<dbReference type="AlphaFoldDB" id="A0A344TIV7"/>
<evidence type="ECO:0000313" key="2">
    <source>
        <dbReference type="EMBL" id="AXE18578.1"/>
    </source>
</evidence>
<sequence>MLSAFLLLVAPQILALIPKSSSITFLFTSLTNTAMNISALQQLIAEDYIKVQKHPTAPLYIYNYTPKTQYDRVWNELTLACRGLILDEEYNIIARPFGKFFNLGEMENQAIPNESFEVFEKLDGSLGILYWYEDKPFIASRGSFTSEQAQAATKMLHTQYAHVIPHLDRAQTYLFEIIYPENRIVVDYGTERKLVLLAVIDTQTGIDIVETPHWQTENAGFDVIQRYDGLNDLHLLKTLEEDNKEGFVVRFRSGYRLKVKFEEYQRIHRIVTGVSNVSIWEYLKAGQDLAPILEKVPDEFYDWVKEIHAQLLAKFAEIEAICQADFRILETRKDTALYFQTCRYPAVLFKMFDQKPYDEIIWKQIRPTFQKPFTNYDV</sequence>
<gene>
    <name evidence="2" type="ORF">DR864_12835</name>
</gene>
<proteinExistence type="predicted"/>
<organism evidence="2 3">
    <name type="scientific">Runella rosea</name>
    <dbReference type="NCBI Taxonomy" id="2259595"/>
    <lineage>
        <taxon>Bacteria</taxon>
        <taxon>Pseudomonadati</taxon>
        <taxon>Bacteroidota</taxon>
        <taxon>Cytophagia</taxon>
        <taxon>Cytophagales</taxon>
        <taxon>Spirosomataceae</taxon>
        <taxon>Runella</taxon>
    </lineage>
</organism>
<keyword evidence="3" id="KW-1185">Reference proteome</keyword>
<accession>A0A344TIV7</accession>
<name>A0A344TIV7_9BACT</name>
<dbReference type="Proteomes" id="UP000251993">
    <property type="component" value="Chromosome"/>
</dbReference>
<dbReference type="EMBL" id="CP030850">
    <property type="protein sequence ID" value="AXE18578.1"/>
    <property type="molecule type" value="Genomic_DNA"/>
</dbReference>